<dbReference type="EMBL" id="CP084204">
    <property type="protein sequence ID" value="UZX19796.1"/>
    <property type="molecule type" value="Genomic_DNA"/>
</dbReference>
<evidence type="ECO:0000256" key="1">
    <source>
        <dbReference type="SAM" id="SignalP"/>
    </source>
</evidence>
<evidence type="ECO:0000313" key="3">
    <source>
        <dbReference type="Proteomes" id="UP001164506"/>
    </source>
</evidence>
<evidence type="ECO:0000313" key="2">
    <source>
        <dbReference type="EMBL" id="UZX19796.1"/>
    </source>
</evidence>
<protein>
    <recommendedName>
        <fullName evidence="4">Secreted protein</fullName>
    </recommendedName>
</protein>
<organism evidence="2 3">
    <name type="scientific">Streptomyces tanashiensis</name>
    <dbReference type="NCBI Taxonomy" id="67367"/>
    <lineage>
        <taxon>Bacteria</taxon>
        <taxon>Bacillati</taxon>
        <taxon>Actinomycetota</taxon>
        <taxon>Actinomycetes</taxon>
        <taxon>Kitasatosporales</taxon>
        <taxon>Streptomycetaceae</taxon>
        <taxon>Streptomyces</taxon>
    </lineage>
</organism>
<sequence>MRLVPTLRPLLAAAVLVGATVMVTATPANAATCPHRDSPKIPAGEASWTLTCRQVEGQTALYVDGWVEDTRRDSLCAVVRITPEGQNYANEVRACGYGERVQIHEFYQGRSAIVRLAGSR</sequence>
<keyword evidence="1" id="KW-0732">Signal</keyword>
<feature type="signal peptide" evidence="1">
    <location>
        <begin position="1"/>
        <end position="30"/>
    </location>
</feature>
<proteinExistence type="predicted"/>
<feature type="chain" id="PRO_5045426065" description="Secreted protein" evidence="1">
    <location>
        <begin position="31"/>
        <end position="120"/>
    </location>
</feature>
<name>A0ABY6QPS0_9ACTN</name>
<dbReference type="GeneID" id="95598417"/>
<gene>
    <name evidence="2" type="ORF">LDH80_03205</name>
</gene>
<dbReference type="Proteomes" id="UP001164506">
    <property type="component" value="Chromosome"/>
</dbReference>
<dbReference type="RefSeq" id="WP_267258048.1">
    <property type="nucleotide sequence ID" value="NZ_CP084204.1"/>
</dbReference>
<evidence type="ECO:0008006" key="4">
    <source>
        <dbReference type="Google" id="ProtNLM"/>
    </source>
</evidence>
<accession>A0ABY6QPS0</accession>
<keyword evidence="3" id="KW-1185">Reference proteome</keyword>
<reference evidence="2" key="1">
    <citation type="submission" date="2021-09" db="EMBL/GenBank/DDBJ databases">
        <title>Complete genome sequence and metabolic characterization of Streptomyces tanashiensis DSM 731 the producer of antibacterial Kalafungin and diverse secondary metabolites.</title>
        <authorList>
            <person name="Abbasi M.N."/>
            <person name="Anwar M.N."/>
            <person name="Alam K."/>
            <person name="Shoaib M."/>
            <person name="Lin Z."/>
            <person name="Hayat M."/>
            <person name="Ali M.I."/>
            <person name="Malik H.M.T."/>
            <person name="Ahmed I."/>
            <person name="Li A."/>
            <person name="Hailong Wang H."/>
            <person name="Zhang Y."/>
        </authorList>
    </citation>
    <scope>NUCLEOTIDE SEQUENCE</scope>
    <source>
        <strain evidence="2">Kala</strain>
    </source>
</reference>